<keyword evidence="5 7" id="KW-0413">Isomerase</keyword>
<dbReference type="EC" id="5.4.99.9" evidence="7"/>
<comment type="caution">
    <text evidence="7">The sequence shown here is derived from an EMBL/GenBank/DDBJ whole genome shotgun (WGS) entry which is preliminary data.</text>
</comment>
<dbReference type="GO" id="GO:0008767">
    <property type="term" value="F:UDP-galactopyranose mutase activity"/>
    <property type="evidence" value="ECO:0007669"/>
    <property type="project" value="UniProtKB-EC"/>
</dbReference>
<evidence type="ECO:0000256" key="1">
    <source>
        <dbReference type="ARBA" id="ARBA00001974"/>
    </source>
</evidence>
<keyword evidence="8" id="KW-1185">Reference proteome</keyword>
<protein>
    <submittedName>
        <fullName evidence="7">UDP-galactopyranose mutase</fullName>
        <ecNumber evidence="7">5.4.99.9</ecNumber>
    </submittedName>
</protein>
<sequence>MTAPAPVTDRAQSGLPDLVVVGSGFFGLTIAERCATDLGLKVLVLERRHHLGGNAYSEAEPETGIEVHVYGAHLFHTSNERVWEYVNRFTTFTNYQHRVFARYQGQVYSFPMNLGLINQFFGKSHTPDEARALIAEQASEIATEDATNLEEKAISLIGRPLYEAFVKGYTAKQWQTDPTELSADIITRLPVRYTFNNRYFNDKYEGLPTDGYTAWLERMADHPNIEVRLETDFFDVADEFKGKVPIVYTGPVDEYFGNSEGRLSWRTVDLEPEVMAVDDFQGTSVMNYNDREVPYTRIHEFKHFHPEREYADAKGKTVIVREYSRAAEIGDEPYYPINTAEDREKLLRYRELAKKEPMVLFGGRLGTYKYLDMHMAIGSALSMYDNVLRPHFAEGAELTSGGVDE</sequence>
<comment type="similarity">
    <text evidence="2">Belongs to the UDP-galactopyranose/dTDP-fucopyranose mutase family.</text>
</comment>
<feature type="domain" description="UDP-galactopyranose mutase C-terminal" evidence="6">
    <location>
        <begin position="164"/>
        <end position="370"/>
    </location>
</feature>
<reference evidence="8" key="1">
    <citation type="journal article" date="2019" name="Int. J. Syst. Evol. Microbiol.">
        <title>The Global Catalogue of Microorganisms (GCM) 10K type strain sequencing project: providing services to taxonomists for standard genome sequencing and annotation.</title>
        <authorList>
            <consortium name="The Broad Institute Genomics Platform"/>
            <consortium name="The Broad Institute Genome Sequencing Center for Infectious Disease"/>
            <person name="Wu L."/>
            <person name="Ma J."/>
        </authorList>
    </citation>
    <scope>NUCLEOTIDE SEQUENCE [LARGE SCALE GENOMIC DNA]</scope>
    <source>
        <strain evidence="8">DFY41</strain>
    </source>
</reference>
<evidence type="ECO:0000259" key="6">
    <source>
        <dbReference type="Pfam" id="PF03275"/>
    </source>
</evidence>
<dbReference type="PANTHER" id="PTHR21197:SF0">
    <property type="entry name" value="UDP-GALACTOPYRANOSE MUTASE"/>
    <property type="match status" value="1"/>
</dbReference>
<dbReference type="InterPro" id="IPR015899">
    <property type="entry name" value="UDP-GalPyranose_mutase_C"/>
</dbReference>
<dbReference type="SUPFAM" id="SSF51971">
    <property type="entry name" value="Nucleotide-binding domain"/>
    <property type="match status" value="1"/>
</dbReference>
<organism evidence="7 8">
    <name type="scientific">Nocardioides taihuensis</name>
    <dbReference type="NCBI Taxonomy" id="1835606"/>
    <lineage>
        <taxon>Bacteria</taxon>
        <taxon>Bacillati</taxon>
        <taxon>Actinomycetota</taxon>
        <taxon>Actinomycetes</taxon>
        <taxon>Propionibacteriales</taxon>
        <taxon>Nocardioidaceae</taxon>
        <taxon>Nocardioides</taxon>
    </lineage>
</organism>
<dbReference type="RefSeq" id="WP_378592153.1">
    <property type="nucleotide sequence ID" value="NZ_JBHSKD010000026.1"/>
</dbReference>
<evidence type="ECO:0000256" key="5">
    <source>
        <dbReference type="ARBA" id="ARBA00023235"/>
    </source>
</evidence>
<evidence type="ECO:0000313" key="7">
    <source>
        <dbReference type="EMBL" id="MFC5178530.1"/>
    </source>
</evidence>
<dbReference type="Gene3D" id="3.40.50.720">
    <property type="entry name" value="NAD(P)-binding Rossmann-like Domain"/>
    <property type="match status" value="3"/>
</dbReference>
<dbReference type="EMBL" id="JBHSKD010000026">
    <property type="protein sequence ID" value="MFC5178530.1"/>
    <property type="molecule type" value="Genomic_DNA"/>
</dbReference>
<evidence type="ECO:0000256" key="4">
    <source>
        <dbReference type="ARBA" id="ARBA00022827"/>
    </source>
</evidence>
<evidence type="ECO:0000256" key="3">
    <source>
        <dbReference type="ARBA" id="ARBA00022630"/>
    </source>
</evidence>
<accession>A0ABW0BN69</accession>
<proteinExistence type="inferred from homology"/>
<evidence type="ECO:0000313" key="8">
    <source>
        <dbReference type="Proteomes" id="UP001596087"/>
    </source>
</evidence>
<dbReference type="Pfam" id="PF13450">
    <property type="entry name" value="NAD_binding_8"/>
    <property type="match status" value="1"/>
</dbReference>
<evidence type="ECO:0000256" key="2">
    <source>
        <dbReference type="ARBA" id="ARBA00009321"/>
    </source>
</evidence>
<keyword evidence="4" id="KW-0274">FAD</keyword>
<comment type="cofactor">
    <cofactor evidence="1">
        <name>FAD</name>
        <dbReference type="ChEBI" id="CHEBI:57692"/>
    </cofactor>
</comment>
<dbReference type="SUPFAM" id="SSF54373">
    <property type="entry name" value="FAD-linked reductases, C-terminal domain"/>
    <property type="match status" value="1"/>
</dbReference>
<dbReference type="PANTHER" id="PTHR21197">
    <property type="entry name" value="UDP-GALACTOPYRANOSE MUTASE"/>
    <property type="match status" value="1"/>
</dbReference>
<dbReference type="Proteomes" id="UP001596087">
    <property type="component" value="Unassembled WGS sequence"/>
</dbReference>
<dbReference type="InterPro" id="IPR004379">
    <property type="entry name" value="UDP-GALP_mutase"/>
</dbReference>
<keyword evidence="3" id="KW-0285">Flavoprotein</keyword>
<dbReference type="NCBIfam" id="TIGR00031">
    <property type="entry name" value="UDP-GALP_mutase"/>
    <property type="match status" value="1"/>
</dbReference>
<gene>
    <name evidence="7" type="primary">glf</name>
    <name evidence="7" type="ORF">ACFPGP_17765</name>
</gene>
<name>A0ABW0BN69_9ACTN</name>
<dbReference type="Pfam" id="PF03275">
    <property type="entry name" value="GLF"/>
    <property type="match status" value="1"/>
</dbReference>